<sequence length="183" mass="20426">MRKFLDNLYLGSGLIAGLFVVAIAVLIMAQVIGRWFNIIVPSTEDFSGYFLAASSFLGLAYTLKVGGHIRVNILIHNFSPKARKVQEIAVLVVGLALATFMSYWLIFMVWESWVFDEKSLGYVRVDLWIPQVPVAVGAVIFNIAVLDELVHTIRNGKPTYQGLDDEMEDLNQLTDSATTVEQK</sequence>
<dbReference type="EMBL" id="JBHRYR010000003">
    <property type="protein sequence ID" value="MFC3853590.1"/>
    <property type="molecule type" value="Genomic_DNA"/>
</dbReference>
<keyword evidence="6 9" id="KW-1133">Transmembrane helix</keyword>
<protein>
    <recommendedName>
        <fullName evidence="9">TRAP transporter small permease protein</fullName>
    </recommendedName>
</protein>
<proteinExistence type="inferred from homology"/>
<evidence type="ECO:0000256" key="7">
    <source>
        <dbReference type="ARBA" id="ARBA00023136"/>
    </source>
</evidence>
<evidence type="ECO:0000256" key="3">
    <source>
        <dbReference type="ARBA" id="ARBA00022475"/>
    </source>
</evidence>
<keyword evidence="5 9" id="KW-0812">Transmembrane</keyword>
<keyword evidence="2 9" id="KW-0813">Transport</keyword>
<dbReference type="PANTHER" id="PTHR35011:SF10">
    <property type="entry name" value="TRAP TRANSPORTER SMALL PERMEASE PROTEIN"/>
    <property type="match status" value="1"/>
</dbReference>
<comment type="subunit">
    <text evidence="9">The complex comprises the extracytoplasmic solute receptor protein and the two transmembrane proteins.</text>
</comment>
<feature type="transmembrane region" description="Helical" evidence="9">
    <location>
        <begin position="127"/>
        <end position="146"/>
    </location>
</feature>
<keyword evidence="7 9" id="KW-0472">Membrane</keyword>
<evidence type="ECO:0000313" key="11">
    <source>
        <dbReference type="EMBL" id="MFC3853590.1"/>
    </source>
</evidence>
<reference evidence="12" key="1">
    <citation type="journal article" date="2019" name="Int. J. Syst. Evol. Microbiol.">
        <title>The Global Catalogue of Microorganisms (GCM) 10K type strain sequencing project: providing services to taxonomists for standard genome sequencing and annotation.</title>
        <authorList>
            <consortium name="The Broad Institute Genomics Platform"/>
            <consortium name="The Broad Institute Genome Sequencing Center for Infectious Disease"/>
            <person name="Wu L."/>
            <person name="Ma J."/>
        </authorList>
    </citation>
    <scope>NUCLEOTIDE SEQUENCE [LARGE SCALE GENOMIC DNA]</scope>
    <source>
        <strain evidence="12">IBRC 10765</strain>
    </source>
</reference>
<evidence type="ECO:0000256" key="4">
    <source>
        <dbReference type="ARBA" id="ARBA00022519"/>
    </source>
</evidence>
<name>A0ABV8A2K4_9GAMM</name>
<feature type="transmembrane region" description="Helical" evidence="9">
    <location>
        <begin position="7"/>
        <end position="29"/>
    </location>
</feature>
<evidence type="ECO:0000256" key="5">
    <source>
        <dbReference type="ARBA" id="ARBA00022692"/>
    </source>
</evidence>
<feature type="transmembrane region" description="Helical" evidence="9">
    <location>
        <begin position="88"/>
        <end position="107"/>
    </location>
</feature>
<keyword evidence="12" id="KW-1185">Reference proteome</keyword>
<accession>A0ABV8A2K4</accession>
<dbReference type="InterPro" id="IPR007387">
    <property type="entry name" value="TRAP_DctQ"/>
</dbReference>
<dbReference type="InterPro" id="IPR055348">
    <property type="entry name" value="DctQ"/>
</dbReference>
<keyword evidence="3" id="KW-1003">Cell membrane</keyword>
<feature type="domain" description="Tripartite ATP-independent periplasmic transporters DctQ component" evidence="10">
    <location>
        <begin position="23"/>
        <end position="154"/>
    </location>
</feature>
<dbReference type="Proteomes" id="UP001595617">
    <property type="component" value="Unassembled WGS sequence"/>
</dbReference>
<comment type="caution">
    <text evidence="11">The sequence shown here is derived from an EMBL/GenBank/DDBJ whole genome shotgun (WGS) entry which is preliminary data.</text>
</comment>
<gene>
    <name evidence="11" type="ORF">ACFOOG_12155</name>
</gene>
<evidence type="ECO:0000313" key="12">
    <source>
        <dbReference type="Proteomes" id="UP001595617"/>
    </source>
</evidence>
<evidence type="ECO:0000256" key="1">
    <source>
        <dbReference type="ARBA" id="ARBA00004429"/>
    </source>
</evidence>
<comment type="function">
    <text evidence="9">Part of the tripartite ATP-independent periplasmic (TRAP) transport system.</text>
</comment>
<keyword evidence="4 9" id="KW-0997">Cell inner membrane</keyword>
<dbReference type="PANTHER" id="PTHR35011">
    <property type="entry name" value="2,3-DIKETO-L-GULONATE TRAP TRANSPORTER SMALL PERMEASE PROTEIN YIAM"/>
    <property type="match status" value="1"/>
</dbReference>
<evidence type="ECO:0000256" key="9">
    <source>
        <dbReference type="RuleBase" id="RU369079"/>
    </source>
</evidence>
<feature type="transmembrane region" description="Helical" evidence="9">
    <location>
        <begin position="49"/>
        <end position="67"/>
    </location>
</feature>
<evidence type="ECO:0000256" key="8">
    <source>
        <dbReference type="ARBA" id="ARBA00038436"/>
    </source>
</evidence>
<evidence type="ECO:0000259" key="10">
    <source>
        <dbReference type="Pfam" id="PF04290"/>
    </source>
</evidence>
<comment type="similarity">
    <text evidence="8 9">Belongs to the TRAP transporter small permease family.</text>
</comment>
<organism evidence="11 12">
    <name type="scientific">Saccharospirillum mangrovi</name>
    <dbReference type="NCBI Taxonomy" id="2161747"/>
    <lineage>
        <taxon>Bacteria</taxon>
        <taxon>Pseudomonadati</taxon>
        <taxon>Pseudomonadota</taxon>
        <taxon>Gammaproteobacteria</taxon>
        <taxon>Oceanospirillales</taxon>
        <taxon>Saccharospirillaceae</taxon>
        <taxon>Saccharospirillum</taxon>
    </lineage>
</organism>
<dbReference type="RefSeq" id="WP_380696891.1">
    <property type="nucleotide sequence ID" value="NZ_JBHRYR010000003.1"/>
</dbReference>
<evidence type="ECO:0000256" key="2">
    <source>
        <dbReference type="ARBA" id="ARBA00022448"/>
    </source>
</evidence>
<evidence type="ECO:0000256" key="6">
    <source>
        <dbReference type="ARBA" id="ARBA00022989"/>
    </source>
</evidence>
<comment type="subcellular location">
    <subcellularLocation>
        <location evidence="1 9">Cell inner membrane</location>
        <topology evidence="1 9">Multi-pass membrane protein</topology>
    </subcellularLocation>
</comment>
<dbReference type="Pfam" id="PF04290">
    <property type="entry name" value="DctQ"/>
    <property type="match status" value="1"/>
</dbReference>